<comment type="function">
    <text evidence="1">May bind long-chain fatty acids, such as palmitate, and may play a role in lipid transport or fatty acid metabolism.</text>
</comment>
<dbReference type="NCBIfam" id="TIGR00762">
    <property type="entry name" value="DegV"/>
    <property type="match status" value="1"/>
</dbReference>
<dbReference type="RefSeq" id="WP_123197632.1">
    <property type="nucleotide sequence ID" value="NZ_QICB01000002.1"/>
</dbReference>
<dbReference type="PANTHER" id="PTHR33434:SF3">
    <property type="entry name" value="DEGV DOMAIN-CONTAINING PROTEIN YITS"/>
    <property type="match status" value="1"/>
</dbReference>
<name>A0A3N0AFT1_9ACTN</name>
<dbReference type="Proteomes" id="UP000267368">
    <property type="component" value="Unassembled WGS sequence"/>
</dbReference>
<dbReference type="AlphaFoldDB" id="A0A3N0AFT1"/>
<gene>
    <name evidence="3" type="ORF">DMP07_02695</name>
</gene>
<dbReference type="Pfam" id="PF02645">
    <property type="entry name" value="DegV"/>
    <property type="match status" value="1"/>
</dbReference>
<dbReference type="Gene3D" id="3.40.50.10440">
    <property type="entry name" value="Dihydroxyacetone kinase, domain 1"/>
    <property type="match status" value="1"/>
</dbReference>
<keyword evidence="2" id="KW-0446">Lipid-binding</keyword>
<evidence type="ECO:0000313" key="4">
    <source>
        <dbReference type="Proteomes" id="UP000267368"/>
    </source>
</evidence>
<dbReference type="InterPro" id="IPR050270">
    <property type="entry name" value="DegV_domain_contain"/>
</dbReference>
<reference evidence="4" key="1">
    <citation type="submission" date="2018-05" db="EMBL/GenBank/DDBJ databases">
        <title>Genome Sequencing of selected type strains of the family Eggerthellaceae.</title>
        <authorList>
            <person name="Danylec N."/>
            <person name="Stoll D.A."/>
            <person name="Doetsch A."/>
            <person name="Huch M."/>
        </authorList>
    </citation>
    <scope>NUCLEOTIDE SEQUENCE [LARGE SCALE GENOMIC DNA]</scope>
    <source>
        <strain evidence="4">DSM 17537</strain>
    </source>
</reference>
<dbReference type="InterPro" id="IPR003797">
    <property type="entry name" value="DegV"/>
</dbReference>
<evidence type="ECO:0000313" key="3">
    <source>
        <dbReference type="EMBL" id="RNL20525.1"/>
    </source>
</evidence>
<sequence>MTARCNLIVDSCCDLPFDVVDRDGVYLIRFPCLFGEEEHLDDLGRSMSAHEFFERMRAGEQPTTAQVSIPAFTEAFEVAAQSGVPTVYLSFSSGLSGSYDVSTIVYDQVKERYPDMELHIVDTKLASVAEALLVYEAIRQREMGLTACELAAWASEARYFVNALFMVDDLESLRRGGRIPDSVAYAGAKLDVKPLLTIGTDGKLSLKGVARGRKKAIKQLVEYYFERRDENDFSQCVVTGHADCPKDMERLHDALTKHDESVLFMDSAIGPVIGSHVGPDMLAIVFWGKDRREDLSVADRIARKVKGA</sequence>
<organism evidence="3 4">
    <name type="scientific">Slackia faecicanis</name>
    <dbReference type="NCBI Taxonomy" id="255723"/>
    <lineage>
        <taxon>Bacteria</taxon>
        <taxon>Bacillati</taxon>
        <taxon>Actinomycetota</taxon>
        <taxon>Coriobacteriia</taxon>
        <taxon>Eggerthellales</taxon>
        <taxon>Eggerthellaceae</taxon>
        <taxon>Slackia</taxon>
    </lineage>
</organism>
<evidence type="ECO:0000256" key="2">
    <source>
        <dbReference type="ARBA" id="ARBA00023121"/>
    </source>
</evidence>
<dbReference type="OrthoDB" id="9760324at2"/>
<dbReference type="GO" id="GO:0008289">
    <property type="term" value="F:lipid binding"/>
    <property type="evidence" value="ECO:0007669"/>
    <property type="project" value="UniProtKB-KW"/>
</dbReference>
<protein>
    <submittedName>
        <fullName evidence="3">DegV family protein</fullName>
    </submittedName>
</protein>
<dbReference type="PANTHER" id="PTHR33434">
    <property type="entry name" value="DEGV DOMAIN-CONTAINING PROTEIN DR_1986-RELATED"/>
    <property type="match status" value="1"/>
</dbReference>
<dbReference type="InterPro" id="IPR043168">
    <property type="entry name" value="DegV_C"/>
</dbReference>
<keyword evidence="4" id="KW-1185">Reference proteome</keyword>
<evidence type="ECO:0000256" key="1">
    <source>
        <dbReference type="ARBA" id="ARBA00003238"/>
    </source>
</evidence>
<dbReference type="PROSITE" id="PS51482">
    <property type="entry name" value="DEGV"/>
    <property type="match status" value="1"/>
</dbReference>
<dbReference type="SUPFAM" id="SSF82549">
    <property type="entry name" value="DAK1/DegV-like"/>
    <property type="match status" value="1"/>
</dbReference>
<accession>A0A3N0AFT1</accession>
<comment type="caution">
    <text evidence="3">The sequence shown here is derived from an EMBL/GenBank/DDBJ whole genome shotgun (WGS) entry which is preliminary data.</text>
</comment>
<dbReference type="Gene3D" id="3.30.1180.10">
    <property type="match status" value="1"/>
</dbReference>
<dbReference type="EMBL" id="QICB01000002">
    <property type="protein sequence ID" value="RNL20525.1"/>
    <property type="molecule type" value="Genomic_DNA"/>
</dbReference>
<dbReference type="Gene3D" id="2.20.28.50">
    <property type="entry name" value="degv family protein"/>
    <property type="match status" value="1"/>
</dbReference>
<proteinExistence type="predicted"/>